<organism evidence="4 5">
    <name type="scientific">Paraburkholderia metrosideri</name>
    <dbReference type="NCBI Taxonomy" id="580937"/>
    <lineage>
        <taxon>Bacteria</taxon>
        <taxon>Pseudomonadati</taxon>
        <taxon>Pseudomonadota</taxon>
        <taxon>Betaproteobacteria</taxon>
        <taxon>Burkholderiales</taxon>
        <taxon>Burkholderiaceae</taxon>
        <taxon>Paraburkholderia</taxon>
    </lineage>
</organism>
<proteinExistence type="inferred from homology"/>
<dbReference type="CDD" id="cd07103">
    <property type="entry name" value="ALDH_F5_SSADH_GabD"/>
    <property type="match status" value="1"/>
</dbReference>
<reference evidence="4 5" key="1">
    <citation type="journal article" date="2024" name="Chem. Sci.">
        <title>Discovery of megapolipeptins by genome mining of a Burkholderiales bacteria collection.</title>
        <authorList>
            <person name="Paulo B.S."/>
            <person name="Recchia M.J.J."/>
            <person name="Lee S."/>
            <person name="Fergusson C.H."/>
            <person name="Romanowski S.B."/>
            <person name="Hernandez A."/>
            <person name="Krull N."/>
            <person name="Liu D.Y."/>
            <person name="Cavanagh H."/>
            <person name="Bos A."/>
            <person name="Gray C.A."/>
            <person name="Murphy B.T."/>
            <person name="Linington R.G."/>
            <person name="Eustaquio A.S."/>
        </authorList>
    </citation>
    <scope>NUCLEOTIDE SEQUENCE [LARGE SCALE GENOMIC DNA]</scope>
    <source>
        <strain evidence="4 5">RL17-338-BIC-A</strain>
    </source>
</reference>
<dbReference type="InterPro" id="IPR050740">
    <property type="entry name" value="Aldehyde_DH_Superfamily"/>
</dbReference>
<dbReference type="PANTHER" id="PTHR43353">
    <property type="entry name" value="SUCCINATE-SEMIALDEHYDE DEHYDROGENASE, MITOCHONDRIAL"/>
    <property type="match status" value="1"/>
</dbReference>
<comment type="caution">
    <text evidence="4">The sequence shown here is derived from an EMBL/GenBank/DDBJ whole genome shotgun (WGS) entry which is preliminary data.</text>
</comment>
<dbReference type="Gene3D" id="3.40.309.10">
    <property type="entry name" value="Aldehyde Dehydrogenase, Chain A, domain 2"/>
    <property type="match status" value="1"/>
</dbReference>
<dbReference type="InterPro" id="IPR015590">
    <property type="entry name" value="Aldehyde_DH_dom"/>
</dbReference>
<evidence type="ECO:0000256" key="1">
    <source>
        <dbReference type="ARBA" id="ARBA00009986"/>
    </source>
</evidence>
<keyword evidence="5" id="KW-1185">Reference proteome</keyword>
<dbReference type="Proteomes" id="UP001629432">
    <property type="component" value="Unassembled WGS sequence"/>
</dbReference>
<keyword evidence="2" id="KW-0560">Oxidoreductase</keyword>
<comment type="similarity">
    <text evidence="1">Belongs to the aldehyde dehydrogenase family.</text>
</comment>
<evidence type="ECO:0000256" key="2">
    <source>
        <dbReference type="ARBA" id="ARBA00023002"/>
    </source>
</evidence>
<protein>
    <submittedName>
        <fullName evidence="4">NAD-dependent succinate-semialdehyde dehydrogenase</fullName>
    </submittedName>
</protein>
<dbReference type="RefSeq" id="WP_408340737.1">
    <property type="nucleotide sequence ID" value="NZ_JAQQCF010000059.1"/>
</dbReference>
<evidence type="ECO:0000313" key="5">
    <source>
        <dbReference type="Proteomes" id="UP001629432"/>
    </source>
</evidence>
<dbReference type="InterPro" id="IPR016163">
    <property type="entry name" value="Ald_DH_C"/>
</dbReference>
<dbReference type="Pfam" id="PF00171">
    <property type="entry name" value="Aldedh"/>
    <property type="match status" value="1"/>
</dbReference>
<dbReference type="InterPro" id="IPR016162">
    <property type="entry name" value="Ald_DH_N"/>
</dbReference>
<dbReference type="Gene3D" id="3.40.605.10">
    <property type="entry name" value="Aldehyde Dehydrogenase, Chain A, domain 1"/>
    <property type="match status" value="1"/>
</dbReference>
<accession>A0ABW9E583</accession>
<sequence length="475" mass="50917">MKRYPEAKILIDGDWRMHDPRSVINPFNETEVGAYAHATVADLEDAVSAAKRGIHAWGKLGPVGREEIMTRAANLLRERADEIARTITLEQGKTLREARAEVLRAAGNIEWDGHEGRRIYGRIVPSADAYHHEVYRQPIGIVAGFSPWNFPIASPSRKIGSALAAGCSVILKAAEDTPAGAFELARAFVDAGIPRGVLNLVYGDPPTISEYLISHPEVRMVTFTGSVPVGKHLTALAGDHMKPVLMELGGHSPVFISRTADIDEAADAAVAAKANNAGQVCVSPTRFFVEDAVYDRFASRFVERAKMLRIGNGLNDDTDMGPLINSRRVSAVEALIADAKAGGAHVLAGGERIGDRGFAFPITILGNVSDATRAMQEEPFGPMALLSRVSGVEEAVEKANSVRYGLAGYAFTRSALDIKILSQRLEVGNLAINHFSSSEPDLPFGGIKDSGIGREGGIEGPLAHTVVKTVMTLLV</sequence>
<name>A0ABW9E583_9BURK</name>
<gene>
    <name evidence="4" type="ORF">PQQ63_36330</name>
</gene>
<evidence type="ECO:0000313" key="4">
    <source>
        <dbReference type="EMBL" id="MFM0642157.1"/>
    </source>
</evidence>
<feature type="domain" description="Aldehyde dehydrogenase" evidence="3">
    <location>
        <begin position="21"/>
        <end position="470"/>
    </location>
</feature>
<dbReference type="PANTHER" id="PTHR43353:SF5">
    <property type="entry name" value="SUCCINATE-SEMIALDEHYDE DEHYDROGENASE, MITOCHONDRIAL"/>
    <property type="match status" value="1"/>
</dbReference>
<evidence type="ECO:0000259" key="3">
    <source>
        <dbReference type="Pfam" id="PF00171"/>
    </source>
</evidence>
<dbReference type="EMBL" id="JAQQCF010000059">
    <property type="protein sequence ID" value="MFM0642157.1"/>
    <property type="molecule type" value="Genomic_DNA"/>
</dbReference>
<dbReference type="SUPFAM" id="SSF53720">
    <property type="entry name" value="ALDH-like"/>
    <property type="match status" value="1"/>
</dbReference>
<dbReference type="InterPro" id="IPR016161">
    <property type="entry name" value="Ald_DH/histidinol_DH"/>
</dbReference>